<dbReference type="Proteomes" id="UP001058074">
    <property type="component" value="Unassembled WGS sequence"/>
</dbReference>
<proteinExistence type="predicted"/>
<organism evidence="1 2">
    <name type="scientific">Inconstantimicrobium mannanitabidum</name>
    <dbReference type="NCBI Taxonomy" id="1604901"/>
    <lineage>
        <taxon>Bacteria</taxon>
        <taxon>Bacillati</taxon>
        <taxon>Bacillota</taxon>
        <taxon>Clostridia</taxon>
        <taxon>Eubacteriales</taxon>
        <taxon>Clostridiaceae</taxon>
        <taxon>Inconstantimicrobium</taxon>
    </lineage>
</organism>
<gene>
    <name evidence="1" type="ORF">rsdtw13_11690</name>
</gene>
<reference evidence="1" key="1">
    <citation type="journal article" date="2025" name="Int. J. Syst. Evol. Microbiol.">
        <title>Inconstantimicrobium mannanitabidum sp. nov., a novel member of the family Clostridiaceae isolated from anoxic soil under the treatment of reductive soil disinfestation.</title>
        <authorList>
            <person name="Ueki A."/>
            <person name="Tonouchi A."/>
            <person name="Honma S."/>
            <person name="Kaku N."/>
            <person name="Ueki K."/>
        </authorList>
    </citation>
    <scope>NUCLEOTIDE SEQUENCE</scope>
    <source>
        <strain evidence="1">TW13</strain>
    </source>
</reference>
<accession>A0ACB5RAB3</accession>
<dbReference type="EMBL" id="BROD01000001">
    <property type="protein sequence ID" value="GKX65911.1"/>
    <property type="molecule type" value="Genomic_DNA"/>
</dbReference>
<evidence type="ECO:0000313" key="1">
    <source>
        <dbReference type="EMBL" id="GKX65911.1"/>
    </source>
</evidence>
<evidence type="ECO:0000313" key="2">
    <source>
        <dbReference type="Proteomes" id="UP001058074"/>
    </source>
</evidence>
<protein>
    <submittedName>
        <fullName evidence="1">Uncharacterized protein</fullName>
    </submittedName>
</protein>
<name>A0ACB5RAB3_9CLOT</name>
<sequence>MKDTCTNKLENKKLLKKKAILDAAAKVFAEKGYLDTSIKNITDEASISVGSFYSYFTTKEEVLEQIYIEILDMTLKLASDASMNPDDSNAKKFTLSMTSAVWTYVKNKELSKVLLVKSMGINELFEKKRWEVLDKTNAFLRKILLHLKECDSANIQDVDVTSVLLTQSIFGVITYWIDEKLTSDLKDTIFTLCTYHLRAMNIDFKDEEITQCINEVLTSDYEKFLK</sequence>
<comment type="caution">
    <text evidence="1">The sequence shown here is derived from an EMBL/GenBank/DDBJ whole genome shotgun (WGS) entry which is preliminary data.</text>
</comment>
<keyword evidence="2" id="KW-1185">Reference proteome</keyword>